<organism evidence="2 3">
    <name type="scientific">Scyliorhinus torazame</name>
    <name type="common">Cloudy catshark</name>
    <name type="synonym">Catulus torazame</name>
    <dbReference type="NCBI Taxonomy" id="75743"/>
    <lineage>
        <taxon>Eukaryota</taxon>
        <taxon>Metazoa</taxon>
        <taxon>Chordata</taxon>
        <taxon>Craniata</taxon>
        <taxon>Vertebrata</taxon>
        <taxon>Chondrichthyes</taxon>
        <taxon>Elasmobranchii</taxon>
        <taxon>Galeomorphii</taxon>
        <taxon>Galeoidea</taxon>
        <taxon>Carcharhiniformes</taxon>
        <taxon>Scyliorhinidae</taxon>
        <taxon>Scyliorhinus</taxon>
    </lineage>
</organism>
<dbReference type="AlphaFoldDB" id="A0A401P9B2"/>
<feature type="non-terminal residue" evidence="2">
    <location>
        <position position="1"/>
    </location>
</feature>
<dbReference type="EMBL" id="BFAA01001727">
    <property type="protein sequence ID" value="GCB69663.1"/>
    <property type="molecule type" value="Genomic_DNA"/>
</dbReference>
<evidence type="ECO:0000256" key="1">
    <source>
        <dbReference type="SAM" id="MobiDB-lite"/>
    </source>
</evidence>
<comment type="caution">
    <text evidence="2">The sequence shown here is derived from an EMBL/GenBank/DDBJ whole genome shotgun (WGS) entry which is preliminary data.</text>
</comment>
<proteinExistence type="predicted"/>
<feature type="region of interest" description="Disordered" evidence="1">
    <location>
        <begin position="1"/>
        <end position="34"/>
    </location>
</feature>
<evidence type="ECO:0000313" key="3">
    <source>
        <dbReference type="Proteomes" id="UP000288216"/>
    </source>
</evidence>
<protein>
    <submittedName>
        <fullName evidence="2">Uncharacterized protein</fullName>
    </submittedName>
</protein>
<accession>A0A401P9B2</accession>
<reference evidence="2 3" key="1">
    <citation type="journal article" date="2018" name="Nat. Ecol. Evol.">
        <title>Shark genomes provide insights into elasmobranch evolution and the origin of vertebrates.</title>
        <authorList>
            <person name="Hara Y"/>
            <person name="Yamaguchi K"/>
            <person name="Onimaru K"/>
            <person name="Kadota M"/>
            <person name="Koyanagi M"/>
            <person name="Keeley SD"/>
            <person name="Tatsumi K"/>
            <person name="Tanaka K"/>
            <person name="Motone F"/>
            <person name="Kageyama Y"/>
            <person name="Nozu R"/>
            <person name="Adachi N"/>
            <person name="Nishimura O"/>
            <person name="Nakagawa R"/>
            <person name="Tanegashima C"/>
            <person name="Kiyatake I"/>
            <person name="Matsumoto R"/>
            <person name="Murakumo K"/>
            <person name="Nishida K"/>
            <person name="Terakita A"/>
            <person name="Kuratani S"/>
            <person name="Sato K"/>
            <person name="Hyodo S Kuraku.S."/>
        </authorList>
    </citation>
    <scope>NUCLEOTIDE SEQUENCE [LARGE SCALE GENOMIC DNA]</scope>
</reference>
<keyword evidence="3" id="KW-1185">Reference proteome</keyword>
<sequence>QSLPSRGGECWLRRYSPPPTPATNCDPGGRRLIS</sequence>
<name>A0A401P9B2_SCYTO</name>
<gene>
    <name evidence="2" type="ORF">scyTo_0005521</name>
</gene>
<dbReference type="Proteomes" id="UP000288216">
    <property type="component" value="Unassembled WGS sequence"/>
</dbReference>
<evidence type="ECO:0000313" key="2">
    <source>
        <dbReference type="EMBL" id="GCB69663.1"/>
    </source>
</evidence>